<keyword evidence="2" id="KW-0472">Membrane</keyword>
<dbReference type="GO" id="GO:0005128">
    <property type="term" value="F:erythropoietin receptor binding"/>
    <property type="evidence" value="ECO:0007669"/>
    <property type="project" value="Ensembl"/>
</dbReference>
<feature type="compositionally biased region" description="Low complexity" evidence="1">
    <location>
        <begin position="94"/>
        <end position="107"/>
    </location>
</feature>
<dbReference type="HOGENOM" id="CLU_110294_1_0_1"/>
<organism evidence="3 4">
    <name type="scientific">Papio anubis</name>
    <name type="common">Olive baboon</name>
    <dbReference type="NCBI Taxonomy" id="9555"/>
    <lineage>
        <taxon>Eukaryota</taxon>
        <taxon>Metazoa</taxon>
        <taxon>Chordata</taxon>
        <taxon>Craniata</taxon>
        <taxon>Vertebrata</taxon>
        <taxon>Euteleostomi</taxon>
        <taxon>Mammalia</taxon>
        <taxon>Eutheria</taxon>
        <taxon>Euarchontoglires</taxon>
        <taxon>Primates</taxon>
        <taxon>Haplorrhini</taxon>
        <taxon>Catarrhini</taxon>
        <taxon>Cercopithecidae</taxon>
        <taxon>Cercopithecinae</taxon>
        <taxon>Papio</taxon>
    </lineage>
</organism>
<dbReference type="AlphaFoldDB" id="A0A096NB97"/>
<dbReference type="GeneID" id="100999746"/>
<evidence type="ECO:0000313" key="4">
    <source>
        <dbReference type="Proteomes" id="UP000028761"/>
    </source>
</evidence>
<dbReference type="GO" id="GO:0038162">
    <property type="term" value="P:erythropoietin-mediated signaling pathway"/>
    <property type="evidence" value="ECO:0007669"/>
    <property type="project" value="Ensembl"/>
</dbReference>
<dbReference type="InterPro" id="IPR031517">
    <property type="entry name" value="RHEX-like"/>
</dbReference>
<evidence type="ECO:0000256" key="2">
    <source>
        <dbReference type="SAM" id="Phobius"/>
    </source>
</evidence>
<dbReference type="PROSITE" id="PS51257">
    <property type="entry name" value="PROKAR_LIPOPROTEIN"/>
    <property type="match status" value="1"/>
</dbReference>
<dbReference type="Pfam" id="PF15763">
    <property type="entry name" value="DUF4692"/>
    <property type="match status" value="1"/>
</dbReference>
<feature type="compositionally biased region" description="Basic and acidic residues" evidence="1">
    <location>
        <begin position="62"/>
        <end position="84"/>
    </location>
</feature>
<dbReference type="PANTHER" id="PTHR38491">
    <property type="entry name" value="REGULATOR OF HEMOGLOBINIZATION AND ERYTHROID CELL EXPANSION PROTEIN"/>
    <property type="match status" value="1"/>
</dbReference>
<reference evidence="3" key="2">
    <citation type="submission" date="2025-08" db="UniProtKB">
        <authorList>
            <consortium name="Ensembl"/>
        </authorList>
    </citation>
    <scope>IDENTIFICATION</scope>
</reference>
<feature type="region of interest" description="Disordered" evidence="1">
    <location>
        <begin position="58"/>
        <end position="113"/>
    </location>
</feature>
<accession>A0A096NB97</accession>
<feature type="transmembrane region" description="Helical" evidence="2">
    <location>
        <begin position="15"/>
        <end position="39"/>
    </location>
</feature>
<dbReference type="STRING" id="9555.ENSPANP00000010022"/>
<dbReference type="Proteomes" id="UP000028761">
    <property type="component" value="Chromosome 1"/>
</dbReference>
<evidence type="ECO:0000313" key="3">
    <source>
        <dbReference type="Ensembl" id="ENSPANP00000010022.1"/>
    </source>
</evidence>
<dbReference type="GO" id="GO:0045648">
    <property type="term" value="P:positive regulation of erythrocyte differentiation"/>
    <property type="evidence" value="ECO:0007669"/>
    <property type="project" value="Ensembl"/>
</dbReference>
<dbReference type="Ensembl" id="ENSPANT00000019492.3">
    <property type="protein sequence ID" value="ENSPANP00000010022.1"/>
    <property type="gene ID" value="ENSPANG00000018822.3"/>
</dbReference>
<dbReference type="GO" id="GO:0005886">
    <property type="term" value="C:plasma membrane"/>
    <property type="evidence" value="ECO:0007669"/>
    <property type="project" value="Ensembl"/>
</dbReference>
<dbReference type="RefSeq" id="XP_003893257.1">
    <property type="nucleotide sequence ID" value="XM_003893208.5"/>
</dbReference>
<dbReference type="PANTHER" id="PTHR38491:SF1">
    <property type="entry name" value="REGULATOR OF HEMOGLOBINIZATION AND ERYTHROID CELL EXPANSION PROTEIN"/>
    <property type="match status" value="1"/>
</dbReference>
<evidence type="ECO:0000256" key="1">
    <source>
        <dbReference type="SAM" id="MobiDB-lite"/>
    </source>
</evidence>
<dbReference type="KEGG" id="panu:100999746"/>
<dbReference type="GeneTree" id="ENSGT00390000004770"/>
<proteinExistence type="predicted"/>
<sequence length="178" mass="20105">MSKELIMLTEVMKVWHGLVIAVVSLLLQACLLIVINYLLSRQIVHQSEQILKAARLQVPRPSPDHHHPPAAKEMKETQTERDVPMSDPLYRNGSDTSSDSSDSSCSSPPACQDTEDVDYTQVIFSAPEELKNDSALDYENIKEITDYVNVNPESHKPDFWYFVNPALSEPAEYNQVTM</sequence>
<keyword evidence="4" id="KW-1185">Reference proteome</keyword>
<reference evidence="3 4" key="1">
    <citation type="submission" date="2012-03" db="EMBL/GenBank/DDBJ databases">
        <title>Whole Genome Assembly of Papio anubis.</title>
        <authorList>
            <person name="Liu Y.L."/>
            <person name="Abraham K.A."/>
            <person name="Akbar H.A."/>
            <person name="Ali S.A."/>
            <person name="Anosike U.A."/>
            <person name="Aqrawi P.A."/>
            <person name="Arias F.A."/>
            <person name="Attaway T.A."/>
            <person name="Awwad R.A."/>
            <person name="Babu C.B."/>
            <person name="Bandaranaike D.B."/>
            <person name="Battles P.B."/>
            <person name="Bell A.B."/>
            <person name="Beltran B.B."/>
            <person name="Berhane-Mersha D.B."/>
            <person name="Bess C.B."/>
            <person name="Bickham C.B."/>
            <person name="Bolden T.B."/>
            <person name="Carter K.C."/>
            <person name="Chau D.C."/>
            <person name="Chavez A.C."/>
            <person name="Clerc-Blankenburg K.C."/>
            <person name="Coyle M.C."/>
            <person name="Dao M.D."/>
            <person name="Davila M.L.D."/>
            <person name="Davy-Carroll L.D."/>
            <person name="Denson S.D."/>
            <person name="Dinh H.D."/>
            <person name="Fernandez S.F."/>
            <person name="Fernando P.F."/>
            <person name="Forbes L.F."/>
            <person name="Francis C.F."/>
            <person name="Francisco L.F."/>
            <person name="Fu Q.F."/>
            <person name="Garcia-Iii R.G."/>
            <person name="Garrett T.G."/>
            <person name="Gross S.G."/>
            <person name="Gubbala S.G."/>
            <person name="Hirani K.H."/>
            <person name="Hogues M.H."/>
            <person name="Hollins B.H."/>
            <person name="Jackson L.J."/>
            <person name="Javaid M.J."/>
            <person name="Jhangiani S.J."/>
            <person name="Johnson A.J."/>
            <person name="Johnson B.J."/>
            <person name="Jones J.J."/>
            <person name="Joshi V.J."/>
            <person name="Kalu J.K."/>
            <person name="Khan N.K."/>
            <person name="Korchina V.K."/>
            <person name="Kovar C.K."/>
            <person name="Lago L.L."/>
            <person name="Lara F.L."/>
            <person name="Le T.-K.L."/>
            <person name="Lee S.L."/>
            <person name="Legall-Iii F.L."/>
            <person name="Lemon S.L."/>
            <person name="Liu J.L."/>
            <person name="Liu Y.-S.L."/>
            <person name="Liyanage D.L."/>
            <person name="Lopez J.L."/>
            <person name="Lorensuhewa L.L."/>
            <person name="Mata R.M."/>
            <person name="Mathew T.M."/>
            <person name="Mercado C.M."/>
            <person name="Mercado I.M."/>
            <person name="Morales K.M."/>
            <person name="Morgan M.M."/>
            <person name="Munidasa M.M."/>
            <person name="Ngo D.N."/>
            <person name="Nguyen L.N."/>
            <person name="Nguyen T.N."/>
            <person name="Nguyen N.N."/>
            <person name="Obregon M.O."/>
            <person name="Okwuonu G.O."/>
            <person name="Ongeri F.O."/>
            <person name="Onwere C.O."/>
            <person name="Osifeso I.O."/>
            <person name="Parra A.P."/>
            <person name="Patil S.P."/>
            <person name="Perez A.P."/>
            <person name="Perez Y.P."/>
            <person name="Pham C.P."/>
            <person name="Pu L.-L.P."/>
            <person name="Puazo M.P."/>
            <person name="Quiroz J.Q."/>
            <person name="Rouhana J.R."/>
            <person name="Ruiz M.R."/>
            <person name="Ruiz S.-J.R."/>
            <person name="Saada N.S."/>
            <person name="Santibanez J.S."/>
            <person name="Scheel M.S."/>
            <person name="Schneider B.S."/>
            <person name="Simmons D.S."/>
            <person name="Sisson I.S."/>
            <person name="Tang L.-Y.T."/>
            <person name="Thornton R.T."/>
            <person name="Tisius J.T."/>
            <person name="Toledanes G.T."/>
            <person name="Trejos Z.T."/>
            <person name="Usmani K.U."/>
            <person name="Varghese R.V."/>
            <person name="Vattathil S.V."/>
            <person name="Vee V.V."/>
            <person name="Walker D.W."/>
            <person name="Weissenberger G.W."/>
            <person name="White C.W."/>
            <person name="Williams A.W."/>
            <person name="Woodworth J.W."/>
            <person name="Wright R.W."/>
            <person name="Zhu Y.Z."/>
            <person name="Han Y.H."/>
            <person name="Newsham I.N."/>
            <person name="Nazareth L.N."/>
            <person name="Worley K.W."/>
            <person name="Muzny D.M."/>
            <person name="Rogers J.R."/>
            <person name="Gibbs R.G."/>
        </authorList>
    </citation>
    <scope>NUCLEOTIDE SEQUENCE [LARGE SCALE GENOMIC DNA]</scope>
</reference>
<gene>
    <name evidence="3" type="primary">RHEX</name>
</gene>
<reference evidence="3" key="3">
    <citation type="submission" date="2025-09" db="UniProtKB">
        <authorList>
            <consortium name="Ensembl"/>
        </authorList>
    </citation>
    <scope>IDENTIFICATION</scope>
</reference>
<dbReference type="eggNOG" id="ENOG502T2N6">
    <property type="taxonomic scope" value="Eukaryota"/>
</dbReference>
<protein>
    <submittedName>
        <fullName evidence="3">Regulator of hemoglobinization and erythroid cell expansion</fullName>
    </submittedName>
</protein>
<name>A0A096NB97_PAPAN</name>
<keyword evidence="2" id="KW-0812">Transmembrane</keyword>
<keyword evidence="2" id="KW-1133">Transmembrane helix</keyword>
<dbReference type="OMA" id="HKPNFWT"/>
<dbReference type="OrthoDB" id="9422279at2759"/>
<dbReference type="CTD" id="440712"/>
<dbReference type="Bgee" id="ENSPANG00000018822">
    <property type="expression patterns" value="Expressed in white adipose tissue and 53 other cell types or tissues"/>
</dbReference>